<evidence type="ECO:0000259" key="3">
    <source>
        <dbReference type="Pfam" id="PF25917"/>
    </source>
</evidence>
<dbReference type="SUPFAM" id="SSF111369">
    <property type="entry name" value="HlyD-like secretion proteins"/>
    <property type="match status" value="1"/>
</dbReference>
<dbReference type="NCBIfam" id="TIGR01730">
    <property type="entry name" value="RND_mfp"/>
    <property type="match status" value="1"/>
</dbReference>
<accession>A0A159Z5S7</accession>
<comment type="similarity">
    <text evidence="1">Belongs to the membrane fusion protein (MFP) (TC 8.A.1) family.</text>
</comment>
<dbReference type="Pfam" id="PF25917">
    <property type="entry name" value="BSH_RND"/>
    <property type="match status" value="1"/>
</dbReference>
<dbReference type="InterPro" id="IPR058625">
    <property type="entry name" value="MdtA-like_BSH"/>
</dbReference>
<dbReference type="OrthoDB" id="9811754at2"/>
<dbReference type="Proteomes" id="UP000076128">
    <property type="component" value="Chromosome"/>
</dbReference>
<dbReference type="PROSITE" id="PS51257">
    <property type="entry name" value="PROKAR_LIPOPROTEIN"/>
    <property type="match status" value="1"/>
</dbReference>
<dbReference type="AlphaFoldDB" id="A0A159Z5S7"/>
<dbReference type="Gene3D" id="2.40.30.170">
    <property type="match status" value="1"/>
</dbReference>
<name>A0A159Z5S7_9RHOB</name>
<dbReference type="InterPro" id="IPR058792">
    <property type="entry name" value="Beta-barrel_RND_2"/>
</dbReference>
<feature type="signal peptide" evidence="2">
    <location>
        <begin position="1"/>
        <end position="23"/>
    </location>
</feature>
<dbReference type="GO" id="GO:0015562">
    <property type="term" value="F:efflux transmembrane transporter activity"/>
    <property type="evidence" value="ECO:0007669"/>
    <property type="project" value="TreeGrafter"/>
</dbReference>
<dbReference type="PANTHER" id="PTHR30469:SF15">
    <property type="entry name" value="HLYD FAMILY OF SECRETION PROTEINS"/>
    <property type="match status" value="1"/>
</dbReference>
<dbReference type="Gene3D" id="1.10.287.470">
    <property type="entry name" value="Helix hairpin bin"/>
    <property type="match status" value="1"/>
</dbReference>
<gene>
    <name evidence="5" type="ORF">AKL17_2547</name>
</gene>
<keyword evidence="6" id="KW-1185">Reference proteome</keyword>
<evidence type="ECO:0000256" key="2">
    <source>
        <dbReference type="SAM" id="SignalP"/>
    </source>
</evidence>
<dbReference type="GO" id="GO:1990281">
    <property type="term" value="C:efflux pump complex"/>
    <property type="evidence" value="ECO:0007669"/>
    <property type="project" value="TreeGrafter"/>
</dbReference>
<feature type="domain" description="Multidrug resistance protein MdtA-like barrel-sandwich hybrid" evidence="3">
    <location>
        <begin position="67"/>
        <end position="200"/>
    </location>
</feature>
<evidence type="ECO:0000256" key="1">
    <source>
        <dbReference type="ARBA" id="ARBA00009477"/>
    </source>
</evidence>
<dbReference type="InterPro" id="IPR006143">
    <property type="entry name" value="RND_pump_MFP"/>
</dbReference>
<dbReference type="Gene3D" id="2.40.420.20">
    <property type="match status" value="1"/>
</dbReference>
<reference evidence="5 6" key="1">
    <citation type="submission" date="2015-09" db="EMBL/GenBank/DDBJ databases">
        <title>Complete genome sequence of Defluviimonas alba cai42t isolated from an oilfield in Xinjiang.</title>
        <authorList>
            <person name="Geng S."/>
            <person name="Pan X."/>
            <person name="Wu X."/>
        </authorList>
    </citation>
    <scope>NUCLEOTIDE SEQUENCE [LARGE SCALE GENOMIC DNA]</scope>
    <source>
        <strain evidence="6">cai42</strain>
    </source>
</reference>
<evidence type="ECO:0000259" key="4">
    <source>
        <dbReference type="Pfam" id="PF25954"/>
    </source>
</evidence>
<proteinExistence type="inferred from homology"/>
<organism evidence="5 6">
    <name type="scientific">Frigidibacter mobilis</name>
    <dbReference type="NCBI Taxonomy" id="1335048"/>
    <lineage>
        <taxon>Bacteria</taxon>
        <taxon>Pseudomonadati</taxon>
        <taxon>Pseudomonadota</taxon>
        <taxon>Alphaproteobacteria</taxon>
        <taxon>Rhodobacterales</taxon>
        <taxon>Paracoccaceae</taxon>
        <taxon>Frigidibacter</taxon>
    </lineage>
</organism>
<dbReference type="Gene3D" id="2.40.50.100">
    <property type="match status" value="1"/>
</dbReference>
<keyword evidence="2" id="KW-0732">Signal</keyword>
<dbReference type="PANTHER" id="PTHR30469">
    <property type="entry name" value="MULTIDRUG RESISTANCE PROTEIN MDTA"/>
    <property type="match status" value="1"/>
</dbReference>
<feature type="domain" description="CusB-like beta-barrel" evidence="4">
    <location>
        <begin position="217"/>
        <end position="284"/>
    </location>
</feature>
<dbReference type="STRING" id="1335048.AKL17_2547"/>
<evidence type="ECO:0000313" key="6">
    <source>
        <dbReference type="Proteomes" id="UP000076128"/>
    </source>
</evidence>
<dbReference type="KEGG" id="daa:AKL17_2547"/>
<dbReference type="Pfam" id="PF25954">
    <property type="entry name" value="Beta-barrel_RND_2"/>
    <property type="match status" value="1"/>
</dbReference>
<dbReference type="EMBL" id="CP012661">
    <property type="protein sequence ID" value="AMY69790.1"/>
    <property type="molecule type" value="Genomic_DNA"/>
</dbReference>
<feature type="chain" id="PRO_5007811723" evidence="2">
    <location>
        <begin position="24"/>
        <end position="366"/>
    </location>
</feature>
<protein>
    <submittedName>
        <fullName evidence="5">Efflux transporter RND family, MFP subunit</fullName>
    </submittedName>
</protein>
<sequence>MTRPIYSAKVTWVLAGVCLLGLAGCKEDPAANAAPAPRSLELSVEQVLARPVDRLYSTPGSVTSEERIEVSSRASGYIQRIGANEGDVISAGDILVEIDPTDVEGAIRRAEAALSSAQTSLQNAEADHARLAGLQKSGAVSTEALRQATVARDLARAGLAEAQAVRDTALAGRKYTTLLSPIDGIVVARRKQVGDLASPGIPILTIESRKRLLFRTSVSESQVANVHVGAAARIEIDALAGIDIPGQILRVIPSGDPVTRRYDVELALPADLDAFPGMFGRAHFVIGSDMVVQVPNLALANRGGLTGVFVAGDDSVARFRWVHRGRVFGPSTEVRAGLEGGETILAHDDGRVRDGDLIVVVEGSGQ</sequence>
<evidence type="ECO:0000313" key="5">
    <source>
        <dbReference type="EMBL" id="AMY69790.1"/>
    </source>
</evidence>